<dbReference type="Pfam" id="PF10584">
    <property type="entry name" value="Proteasome_A_N"/>
    <property type="match status" value="1"/>
</dbReference>
<dbReference type="SMART" id="SM00948">
    <property type="entry name" value="Proteasome_A_N"/>
    <property type="match status" value="1"/>
</dbReference>
<dbReference type="FunCoup" id="I3EGL4">
    <property type="interactions" value="216"/>
</dbReference>
<dbReference type="OMA" id="YVLNDNM"/>
<protein>
    <recommendedName>
        <fullName evidence="3">Proteasome alpha-type subunits domain-containing protein</fullName>
    </recommendedName>
</protein>
<dbReference type="SUPFAM" id="SSF56235">
    <property type="entry name" value="N-terminal nucleophile aminohydrolases (Ntn hydrolases)"/>
    <property type="match status" value="1"/>
</dbReference>
<organism evidence="4 5">
    <name type="scientific">Nematocida parisii (strain ERTm3)</name>
    <name type="common">Nematode killer fungus</name>
    <dbReference type="NCBI Taxonomy" id="935791"/>
    <lineage>
        <taxon>Eukaryota</taxon>
        <taxon>Fungi</taxon>
        <taxon>Fungi incertae sedis</taxon>
        <taxon>Microsporidia</taxon>
        <taxon>Nematocida</taxon>
    </lineage>
</organism>
<dbReference type="OrthoDB" id="431557at2759"/>
<dbReference type="Gene3D" id="3.60.20.10">
    <property type="entry name" value="Glutamine Phosphoribosylpyrophosphate, subunit 1, domain 1"/>
    <property type="match status" value="1"/>
</dbReference>
<dbReference type="InterPro" id="IPR001353">
    <property type="entry name" value="Proteasome_sua/b"/>
</dbReference>
<dbReference type="PROSITE" id="PS51475">
    <property type="entry name" value="PROTEASOME_ALPHA_2"/>
    <property type="match status" value="1"/>
</dbReference>
<gene>
    <name evidence="4" type="ORF">NEQG_01051</name>
</gene>
<dbReference type="InterPro" id="IPR050115">
    <property type="entry name" value="Proteasome_alpha"/>
</dbReference>
<evidence type="ECO:0000259" key="3">
    <source>
        <dbReference type="SMART" id="SM00948"/>
    </source>
</evidence>
<reference evidence="4" key="1">
    <citation type="submission" date="2011-01" db="EMBL/GenBank/DDBJ databases">
        <title>The Genome Sequence of Nematocida parisii strain ERTm3.</title>
        <authorList>
            <consortium name="The Broad Institute Genome Sequencing Platform"/>
            <consortium name="The Broad Institute Genome Sequencing Center for Infectious Disease"/>
            <person name="Cuomo C."/>
            <person name="Troemel E."/>
            <person name="Young S.K."/>
            <person name="Zeng Q."/>
            <person name="Gargeya S."/>
            <person name="Fitzgerald M."/>
            <person name="Haas B."/>
            <person name="Abouelleil A."/>
            <person name="Alvarado L."/>
            <person name="Arachchi H.M."/>
            <person name="Berlin A."/>
            <person name="Chapman S.B."/>
            <person name="Gearin G."/>
            <person name="Goldberg J."/>
            <person name="Griggs A."/>
            <person name="Gujja S."/>
            <person name="Hansen M."/>
            <person name="Heiman D."/>
            <person name="Howarth C."/>
            <person name="Larimer J."/>
            <person name="Lui A."/>
            <person name="MacDonald P.J.P."/>
            <person name="McCowen C."/>
            <person name="Montmayeur A."/>
            <person name="Murphy C."/>
            <person name="Neiman D."/>
            <person name="Pearson M."/>
            <person name="Priest M."/>
            <person name="Roberts A."/>
            <person name="Saif S."/>
            <person name="Shea T."/>
            <person name="Sisk P."/>
            <person name="Stolte C."/>
            <person name="Sykes S."/>
            <person name="Wortman J."/>
            <person name="Nusbaum C."/>
            <person name="Birren B."/>
        </authorList>
    </citation>
    <scope>NUCLEOTIDE SEQUENCE</scope>
    <source>
        <strain evidence="4">ERTm3</strain>
    </source>
</reference>
<evidence type="ECO:0000256" key="1">
    <source>
        <dbReference type="ARBA" id="ARBA00022942"/>
    </source>
</evidence>
<dbReference type="PANTHER" id="PTHR11599">
    <property type="entry name" value="PROTEASOME SUBUNIT ALPHA/BETA"/>
    <property type="match status" value="1"/>
</dbReference>
<sequence length="234" mass="25562">MDDMDKHTNTFSEEGRIHQVEYAIKSISSAGPAIGIKCTDGIVLLGKAIDDALTLTQDEKVYQINDNTVVIVSGLYADSNLLVNYTRVIAQEYLMKYEQNMSPRQISMALCKTMQKYTQGGGMRPFGVSFMFAGWNAKGEYSLYSVDPSGTLSDYTAHAFGEGDKAILAVLDEHKPSNPLSQGIELAFKGITTASEGKRILPHVITCAVITKVDGKNIIQMVSQKDISKSLGHI</sequence>
<comment type="similarity">
    <text evidence="2">Belongs to the peptidase T1A family.</text>
</comment>
<dbReference type="InterPro" id="IPR029055">
    <property type="entry name" value="Ntn_hydrolases_N"/>
</dbReference>
<evidence type="ECO:0000313" key="4">
    <source>
        <dbReference type="EMBL" id="EIJ88361.1"/>
    </source>
</evidence>
<dbReference type="InterPro" id="IPR000426">
    <property type="entry name" value="Proteasome_asu_N"/>
</dbReference>
<dbReference type="EMBL" id="GL870878">
    <property type="protein sequence ID" value="EIJ88361.1"/>
    <property type="molecule type" value="Genomic_DNA"/>
</dbReference>
<dbReference type="Proteomes" id="UP000002872">
    <property type="component" value="Unassembled WGS sequence"/>
</dbReference>
<feature type="domain" description="Proteasome alpha-type subunits" evidence="3">
    <location>
        <begin position="4"/>
        <end position="26"/>
    </location>
</feature>
<dbReference type="GO" id="GO:0006511">
    <property type="term" value="P:ubiquitin-dependent protein catabolic process"/>
    <property type="evidence" value="ECO:0007669"/>
    <property type="project" value="InterPro"/>
</dbReference>
<dbReference type="AlphaFoldDB" id="I3EGL4"/>
<dbReference type="Pfam" id="PF00227">
    <property type="entry name" value="Proteasome"/>
    <property type="match status" value="1"/>
</dbReference>
<dbReference type="VEuPathDB" id="MicrosporidiaDB:NEQG_01051"/>
<keyword evidence="5" id="KW-1185">Reference proteome</keyword>
<dbReference type="STRING" id="935791.I3EGL4"/>
<keyword evidence="1 2" id="KW-0647">Proteasome</keyword>
<evidence type="ECO:0000313" key="5">
    <source>
        <dbReference type="Proteomes" id="UP000002872"/>
    </source>
</evidence>
<dbReference type="InParanoid" id="I3EGL4"/>
<accession>I3EGL4</accession>
<evidence type="ECO:0000256" key="2">
    <source>
        <dbReference type="PROSITE-ProRule" id="PRU00808"/>
    </source>
</evidence>
<dbReference type="GO" id="GO:0019773">
    <property type="term" value="C:proteasome core complex, alpha-subunit complex"/>
    <property type="evidence" value="ECO:0007669"/>
    <property type="project" value="UniProtKB-UniRule"/>
</dbReference>
<name>I3EGL4_NEMP3</name>
<proteinExistence type="inferred from homology"/>
<dbReference type="HOGENOM" id="CLU_035750_4_3_1"/>
<dbReference type="InterPro" id="IPR023332">
    <property type="entry name" value="Proteasome_alpha-type"/>
</dbReference>